<dbReference type="PANTHER" id="PTHR36115:SF4">
    <property type="entry name" value="MEMBRANE PROTEIN"/>
    <property type="match status" value="1"/>
</dbReference>
<reference evidence="8" key="2">
    <citation type="submission" date="2020-09" db="EMBL/GenBank/DDBJ databases">
        <authorList>
            <person name="Wu Z."/>
        </authorList>
    </citation>
    <scope>NUCLEOTIDE SEQUENCE</scope>
    <source>
        <strain evidence="8">SC17</strain>
    </source>
</reference>
<evidence type="ECO:0000259" key="7">
    <source>
        <dbReference type="Pfam" id="PF06271"/>
    </source>
</evidence>
<dbReference type="Pfam" id="PF06271">
    <property type="entry name" value="RDD"/>
    <property type="match status" value="1"/>
</dbReference>
<comment type="subcellular location">
    <subcellularLocation>
        <location evidence="1">Cell membrane</location>
        <topology evidence="1">Multi-pass membrane protein</topology>
    </subcellularLocation>
</comment>
<protein>
    <submittedName>
        <fullName evidence="8">RDD family protein</fullName>
    </submittedName>
</protein>
<dbReference type="RefSeq" id="WP_188214933.1">
    <property type="nucleotide sequence ID" value="NZ_BAABGH010000004.1"/>
</dbReference>
<keyword evidence="4 6" id="KW-1133">Transmembrane helix</keyword>
<evidence type="ECO:0000256" key="3">
    <source>
        <dbReference type="ARBA" id="ARBA00022692"/>
    </source>
</evidence>
<dbReference type="InterPro" id="IPR010432">
    <property type="entry name" value="RDD"/>
</dbReference>
<evidence type="ECO:0000256" key="1">
    <source>
        <dbReference type="ARBA" id="ARBA00004651"/>
    </source>
</evidence>
<feature type="transmembrane region" description="Helical" evidence="6">
    <location>
        <begin position="108"/>
        <end position="126"/>
    </location>
</feature>
<proteinExistence type="predicted"/>
<keyword evidence="2" id="KW-1003">Cell membrane</keyword>
<dbReference type="EMBL" id="JACVXC010000001">
    <property type="protein sequence ID" value="MBD0834462.1"/>
    <property type="molecule type" value="Genomic_DNA"/>
</dbReference>
<evidence type="ECO:0000256" key="4">
    <source>
        <dbReference type="ARBA" id="ARBA00022989"/>
    </source>
</evidence>
<feature type="domain" description="RDD" evidence="7">
    <location>
        <begin position="77"/>
        <end position="179"/>
    </location>
</feature>
<evidence type="ECO:0000313" key="8">
    <source>
        <dbReference type="EMBL" id="MBD0834462.1"/>
    </source>
</evidence>
<dbReference type="PANTHER" id="PTHR36115">
    <property type="entry name" value="PROLINE-RICH ANTIGEN HOMOLOG-RELATED"/>
    <property type="match status" value="1"/>
</dbReference>
<comment type="caution">
    <text evidence="8">The sequence shown here is derived from an EMBL/GenBank/DDBJ whole genome shotgun (WGS) entry which is preliminary data.</text>
</comment>
<dbReference type="AlphaFoldDB" id="A0A8J6QCX4"/>
<evidence type="ECO:0000256" key="5">
    <source>
        <dbReference type="ARBA" id="ARBA00023136"/>
    </source>
</evidence>
<organism evidence="8 9">
    <name type="scientific">Aestuariibaculum suncheonense</name>
    <dbReference type="NCBI Taxonomy" id="1028745"/>
    <lineage>
        <taxon>Bacteria</taxon>
        <taxon>Pseudomonadati</taxon>
        <taxon>Bacteroidota</taxon>
        <taxon>Flavobacteriia</taxon>
        <taxon>Flavobacteriales</taxon>
        <taxon>Flavobacteriaceae</taxon>
    </lineage>
</organism>
<keyword evidence="5 6" id="KW-0472">Membrane</keyword>
<evidence type="ECO:0000313" key="9">
    <source>
        <dbReference type="Proteomes" id="UP000602057"/>
    </source>
</evidence>
<feature type="transmembrane region" description="Helical" evidence="6">
    <location>
        <begin position="81"/>
        <end position="102"/>
    </location>
</feature>
<dbReference type="GO" id="GO:0005886">
    <property type="term" value="C:plasma membrane"/>
    <property type="evidence" value="ECO:0007669"/>
    <property type="project" value="UniProtKB-SubCell"/>
</dbReference>
<name>A0A8J6QCX4_9FLAO</name>
<sequence length="203" mass="23956">MENEFAKVMSEQSDKQLIKILTVERYKYTALAIEAAKAELTKRQLPYDYVAETVKYEEEKIIDEFVVDFDIVAPNIRMYNFLIDIILFEMITGLLEEFILLLLPKENIIIWLIVNLSTFLFYYGFMEFKFQKTLAKFITKTKVVTYNGYKPNKDIILKRTFSRLIPIDPISYFVSVVGIHDRISQTRVIKDNPNSVIEDNFEF</sequence>
<reference evidence="8" key="1">
    <citation type="journal article" date="2013" name="Int. J. Syst. Evol. Microbiol.">
        <title>Aestuariibaculum suncheonense gen. nov., sp. nov., a marine bacterium of the family Flavobacteriaceae isolated from a tidal flat and emended descriptions of the genera Gaetbulibacter and Tamlana.</title>
        <authorList>
            <person name="Jeong S.H."/>
            <person name="Park M.S."/>
            <person name="Jin H.M."/>
            <person name="Lee K."/>
            <person name="Park W."/>
            <person name="Jeon C.O."/>
        </authorList>
    </citation>
    <scope>NUCLEOTIDE SEQUENCE</scope>
    <source>
        <strain evidence="8">SC17</strain>
    </source>
</reference>
<evidence type="ECO:0000256" key="6">
    <source>
        <dbReference type="SAM" id="Phobius"/>
    </source>
</evidence>
<keyword evidence="3 6" id="KW-0812">Transmembrane</keyword>
<keyword evidence="9" id="KW-1185">Reference proteome</keyword>
<evidence type="ECO:0000256" key="2">
    <source>
        <dbReference type="ARBA" id="ARBA00022475"/>
    </source>
</evidence>
<accession>A0A8J6QCX4</accession>
<dbReference type="InterPro" id="IPR051791">
    <property type="entry name" value="Pra-immunoreactive"/>
</dbReference>
<gene>
    <name evidence="8" type="ORF">ICJ84_03315</name>
</gene>
<dbReference type="Proteomes" id="UP000602057">
    <property type="component" value="Unassembled WGS sequence"/>
</dbReference>